<organism evidence="1 2">
    <name type="scientific">Candidatus Ligilactobacillus excrementigallinarum</name>
    <dbReference type="NCBI Taxonomy" id="2838641"/>
    <lineage>
        <taxon>Bacteria</taxon>
        <taxon>Bacillati</taxon>
        <taxon>Bacillota</taxon>
        <taxon>Bacilli</taxon>
        <taxon>Lactobacillales</taxon>
        <taxon>Lactobacillaceae</taxon>
        <taxon>Ligilactobacillus</taxon>
    </lineage>
</organism>
<dbReference type="EMBL" id="DXFP01000061">
    <property type="protein sequence ID" value="HIX02399.1"/>
    <property type="molecule type" value="Genomic_DNA"/>
</dbReference>
<sequence>MKSNDEYEKLNAEAFQYILDNETVIYAVLKKLHIWRDNPDYDDLFSEARMLFLKAYLQNKQRKKNFNYYFSKIYWGLLDRLAYRKIRTDHNCSPNDNETEFESSNLDLQELVEQHELLEEIRQVCNRNEWILIQKILTGKNFTEIAAEMHVSRTLIYRLRNRLRIKLIRFFREK</sequence>
<reference evidence="1" key="2">
    <citation type="submission" date="2021-04" db="EMBL/GenBank/DDBJ databases">
        <authorList>
            <person name="Gilroy R."/>
        </authorList>
    </citation>
    <scope>NUCLEOTIDE SEQUENCE</scope>
    <source>
        <strain evidence="1">6627</strain>
    </source>
</reference>
<dbReference type="InterPro" id="IPR013324">
    <property type="entry name" value="RNA_pol_sigma_r3/r4-like"/>
</dbReference>
<reference evidence="1" key="1">
    <citation type="journal article" date="2021" name="PeerJ">
        <title>Extensive microbial diversity within the chicken gut microbiome revealed by metagenomics and culture.</title>
        <authorList>
            <person name="Gilroy R."/>
            <person name="Ravi A."/>
            <person name="Getino M."/>
            <person name="Pursley I."/>
            <person name="Horton D.L."/>
            <person name="Alikhan N.F."/>
            <person name="Baker D."/>
            <person name="Gharbi K."/>
            <person name="Hall N."/>
            <person name="Watson M."/>
            <person name="Adriaenssens E.M."/>
            <person name="Foster-Nyarko E."/>
            <person name="Jarju S."/>
            <person name="Secka A."/>
            <person name="Antonio M."/>
            <person name="Oren A."/>
            <person name="Chaudhuri R.R."/>
            <person name="La Ragione R."/>
            <person name="Hildebrand F."/>
            <person name="Pallen M.J."/>
        </authorList>
    </citation>
    <scope>NUCLEOTIDE SEQUENCE</scope>
    <source>
        <strain evidence="1">6627</strain>
    </source>
</reference>
<accession>A0A9D1UY39</accession>
<dbReference type="AlphaFoldDB" id="A0A9D1UY39"/>
<proteinExistence type="predicted"/>
<comment type="caution">
    <text evidence="1">The sequence shown here is derived from an EMBL/GenBank/DDBJ whole genome shotgun (WGS) entry which is preliminary data.</text>
</comment>
<dbReference type="Proteomes" id="UP000823963">
    <property type="component" value="Unassembled WGS sequence"/>
</dbReference>
<evidence type="ECO:0000313" key="1">
    <source>
        <dbReference type="EMBL" id="HIX02399.1"/>
    </source>
</evidence>
<evidence type="ECO:0000313" key="2">
    <source>
        <dbReference type="Proteomes" id="UP000823963"/>
    </source>
</evidence>
<name>A0A9D1UY39_9LACO</name>
<evidence type="ECO:0008006" key="3">
    <source>
        <dbReference type="Google" id="ProtNLM"/>
    </source>
</evidence>
<gene>
    <name evidence="1" type="ORF">H9861_06550</name>
</gene>
<dbReference type="SUPFAM" id="SSF88659">
    <property type="entry name" value="Sigma3 and sigma4 domains of RNA polymerase sigma factors"/>
    <property type="match status" value="1"/>
</dbReference>
<protein>
    <recommendedName>
        <fullName evidence="3">Sigma-70 family RNA polymerase sigma factor</fullName>
    </recommendedName>
</protein>